<dbReference type="RefSeq" id="WP_203743111.1">
    <property type="nucleotide sequence ID" value="NZ_BONF01000008.1"/>
</dbReference>
<protein>
    <submittedName>
        <fullName evidence="2">Uncharacterized protein</fullName>
    </submittedName>
</protein>
<evidence type="ECO:0000313" key="3">
    <source>
        <dbReference type="Proteomes" id="UP000601223"/>
    </source>
</evidence>
<gene>
    <name evidence="2" type="ORF">Cba03nite_13620</name>
</gene>
<organism evidence="2 3">
    <name type="scientific">Catellatospora bangladeshensis</name>
    <dbReference type="NCBI Taxonomy" id="310355"/>
    <lineage>
        <taxon>Bacteria</taxon>
        <taxon>Bacillati</taxon>
        <taxon>Actinomycetota</taxon>
        <taxon>Actinomycetes</taxon>
        <taxon>Micromonosporales</taxon>
        <taxon>Micromonosporaceae</taxon>
        <taxon>Catellatospora</taxon>
    </lineage>
</organism>
<dbReference type="EMBL" id="BONF01000008">
    <property type="protein sequence ID" value="GIF80013.1"/>
    <property type="molecule type" value="Genomic_DNA"/>
</dbReference>
<sequence length="81" mass="8859">MAGRGDAERLAAPVIALKPRPAARHAEERDEPVRHHRVETIQRGRRVAAEPGDTEIILPDWLGPLSEPDTDAAPLRARQAG</sequence>
<dbReference type="AlphaFoldDB" id="A0A8J3JK05"/>
<evidence type="ECO:0000313" key="2">
    <source>
        <dbReference type="EMBL" id="GIF80013.1"/>
    </source>
</evidence>
<proteinExistence type="predicted"/>
<comment type="caution">
    <text evidence="2">The sequence shown here is derived from an EMBL/GenBank/DDBJ whole genome shotgun (WGS) entry which is preliminary data.</text>
</comment>
<reference evidence="2 3" key="1">
    <citation type="submission" date="2021-01" db="EMBL/GenBank/DDBJ databases">
        <title>Whole genome shotgun sequence of Catellatospora bangladeshensis NBRC 107357.</title>
        <authorList>
            <person name="Komaki H."/>
            <person name="Tamura T."/>
        </authorList>
    </citation>
    <scope>NUCLEOTIDE SEQUENCE [LARGE SCALE GENOMIC DNA]</scope>
    <source>
        <strain evidence="2 3">NBRC 107357</strain>
    </source>
</reference>
<keyword evidence="3" id="KW-1185">Reference proteome</keyword>
<evidence type="ECO:0000256" key="1">
    <source>
        <dbReference type="SAM" id="MobiDB-lite"/>
    </source>
</evidence>
<dbReference type="Proteomes" id="UP000601223">
    <property type="component" value="Unassembled WGS sequence"/>
</dbReference>
<name>A0A8J3JK05_9ACTN</name>
<accession>A0A8J3JK05</accession>
<feature type="region of interest" description="Disordered" evidence="1">
    <location>
        <begin position="58"/>
        <end position="81"/>
    </location>
</feature>